<evidence type="ECO:0000256" key="2">
    <source>
        <dbReference type="ARBA" id="ARBA00022729"/>
    </source>
</evidence>
<dbReference type="GO" id="GO:0120010">
    <property type="term" value="P:intermembrane phospholipid transfer"/>
    <property type="evidence" value="ECO:0007669"/>
    <property type="project" value="TreeGrafter"/>
</dbReference>
<evidence type="ECO:0000313" key="4">
    <source>
        <dbReference type="EMBL" id="PWN57627.1"/>
    </source>
</evidence>
<keyword evidence="2" id="KW-0732">Signal</keyword>
<sequence>MQVHMSPVRGFGGLRSRNRSLPRAGRMLRVMVAWAIWLLVAGCASTPVDPGDASSTPSVIAETQPDGTPVPETAKAIEPTVVSFEPPSDPLMGFNRAVFAFNDVTYRYAFAPLSRGYEAAVPQPVRQSIGNAFDNIKMPIRTVNFLLQGKFRSAGIDTARFVVNSTLGLAGLFDPAASLFGLEAQQTGFAQTLQRYGSGQGTFIVLPFYGPSDLRSGSGLLVDYLLNPIPYLVDQPEATALNVFDAFQDNGPRVQQYVKLREQAEDPYLFMRDLYWQGELRNAAYPEEAQP</sequence>
<accession>A0A363UQ37</accession>
<dbReference type="EMBL" id="QEQK01000001">
    <property type="protein sequence ID" value="PWN57627.1"/>
    <property type="molecule type" value="Genomic_DNA"/>
</dbReference>
<dbReference type="PANTHER" id="PTHR30035:SF3">
    <property type="entry name" value="INTERMEMBRANE PHOSPHOLIPID TRANSPORT SYSTEM LIPOPROTEIN MLAA"/>
    <property type="match status" value="1"/>
</dbReference>
<feature type="region of interest" description="Disordered" evidence="3">
    <location>
        <begin position="51"/>
        <end position="72"/>
    </location>
</feature>
<reference evidence="4 5" key="1">
    <citation type="submission" date="2018-05" db="EMBL/GenBank/DDBJ databases">
        <title>Abyssibacter profundi OUC007T gen. nov., sp. nov, a marine bacterium isolated from seawater of the Mariana Trench.</title>
        <authorList>
            <person name="Zhou S."/>
        </authorList>
    </citation>
    <scope>NUCLEOTIDE SEQUENCE [LARGE SCALE GENOMIC DNA]</scope>
    <source>
        <strain evidence="4 5">OUC007</strain>
    </source>
</reference>
<dbReference type="InterPro" id="IPR007428">
    <property type="entry name" value="MlaA"/>
</dbReference>
<name>A0A363UQ37_9GAMM</name>
<keyword evidence="4" id="KW-0449">Lipoprotein</keyword>
<evidence type="ECO:0000256" key="1">
    <source>
        <dbReference type="ARBA" id="ARBA00010634"/>
    </source>
</evidence>
<gene>
    <name evidence="4" type="ORF">DEH80_00345</name>
</gene>
<dbReference type="AlphaFoldDB" id="A0A363UQ37"/>
<comment type="similarity">
    <text evidence="1">Belongs to the MlaA family.</text>
</comment>
<evidence type="ECO:0000313" key="5">
    <source>
        <dbReference type="Proteomes" id="UP000251800"/>
    </source>
</evidence>
<keyword evidence="5" id="KW-1185">Reference proteome</keyword>
<proteinExistence type="inferred from homology"/>
<evidence type="ECO:0000256" key="3">
    <source>
        <dbReference type="SAM" id="MobiDB-lite"/>
    </source>
</evidence>
<dbReference type="Pfam" id="PF04333">
    <property type="entry name" value="MlaA"/>
    <property type="match status" value="1"/>
</dbReference>
<dbReference type="Proteomes" id="UP000251800">
    <property type="component" value="Unassembled WGS sequence"/>
</dbReference>
<organism evidence="4 5">
    <name type="scientific">Abyssibacter profundi</name>
    <dbReference type="NCBI Taxonomy" id="2182787"/>
    <lineage>
        <taxon>Bacteria</taxon>
        <taxon>Pseudomonadati</taxon>
        <taxon>Pseudomonadota</taxon>
        <taxon>Gammaproteobacteria</taxon>
        <taxon>Chromatiales</taxon>
        <taxon>Oceanococcaceae</taxon>
        <taxon>Abyssibacter</taxon>
    </lineage>
</organism>
<dbReference type="PRINTS" id="PR01805">
    <property type="entry name" value="VACJLIPOPROT"/>
</dbReference>
<dbReference type="PANTHER" id="PTHR30035">
    <property type="entry name" value="LIPOPROTEIN VACJ-RELATED"/>
    <property type="match status" value="1"/>
</dbReference>
<dbReference type="GO" id="GO:0016020">
    <property type="term" value="C:membrane"/>
    <property type="evidence" value="ECO:0007669"/>
    <property type="project" value="InterPro"/>
</dbReference>
<comment type="caution">
    <text evidence="4">The sequence shown here is derived from an EMBL/GenBank/DDBJ whole genome shotgun (WGS) entry which is preliminary data.</text>
</comment>
<dbReference type="OrthoDB" id="9785326at2"/>
<protein>
    <submittedName>
        <fullName evidence="4">VacJ-like lipoprotein</fullName>
    </submittedName>
</protein>